<dbReference type="PROSITE" id="PS50011">
    <property type="entry name" value="PROTEIN_KINASE_DOM"/>
    <property type="match status" value="1"/>
</dbReference>
<dbReference type="PROSITE" id="PS00108">
    <property type="entry name" value="PROTEIN_KINASE_ST"/>
    <property type="match status" value="1"/>
</dbReference>
<organism evidence="3 4">
    <name type="scientific">Aureococcus anophagefferens</name>
    <name type="common">Harmful bloom alga</name>
    <dbReference type="NCBI Taxonomy" id="44056"/>
    <lineage>
        <taxon>Eukaryota</taxon>
        <taxon>Sar</taxon>
        <taxon>Stramenopiles</taxon>
        <taxon>Ochrophyta</taxon>
        <taxon>Pelagophyceae</taxon>
        <taxon>Pelagomonadales</taxon>
        <taxon>Pelagomonadaceae</taxon>
        <taxon>Aureococcus</taxon>
    </lineage>
</organism>
<feature type="compositionally biased region" description="Basic and acidic residues" evidence="1">
    <location>
        <begin position="133"/>
        <end position="159"/>
    </location>
</feature>
<comment type="caution">
    <text evidence="3">The sequence shown here is derived from an EMBL/GenBank/DDBJ whole genome shotgun (WGS) entry which is preliminary data.</text>
</comment>
<feature type="compositionally biased region" description="Low complexity" evidence="1">
    <location>
        <begin position="640"/>
        <end position="649"/>
    </location>
</feature>
<evidence type="ECO:0000313" key="3">
    <source>
        <dbReference type="EMBL" id="KAK7247939.1"/>
    </source>
</evidence>
<dbReference type="InterPro" id="IPR008271">
    <property type="entry name" value="Ser/Thr_kinase_AS"/>
</dbReference>
<feature type="region of interest" description="Disordered" evidence="1">
    <location>
        <begin position="378"/>
        <end position="406"/>
    </location>
</feature>
<feature type="domain" description="Protein kinase" evidence="2">
    <location>
        <begin position="409"/>
        <end position="884"/>
    </location>
</feature>
<feature type="compositionally biased region" description="Low complexity" evidence="1">
    <location>
        <begin position="100"/>
        <end position="114"/>
    </location>
</feature>
<feature type="region of interest" description="Disordered" evidence="1">
    <location>
        <begin position="622"/>
        <end position="649"/>
    </location>
</feature>
<feature type="compositionally biased region" description="Polar residues" evidence="1">
    <location>
        <begin position="27"/>
        <end position="39"/>
    </location>
</feature>
<dbReference type="SUPFAM" id="SSF56112">
    <property type="entry name" value="Protein kinase-like (PK-like)"/>
    <property type="match status" value="1"/>
</dbReference>
<name>A0ABR1G492_AURAN</name>
<dbReference type="InterPro" id="IPR011009">
    <property type="entry name" value="Kinase-like_dom_sf"/>
</dbReference>
<keyword evidence="4" id="KW-1185">Reference proteome</keyword>
<dbReference type="InterPro" id="IPR050994">
    <property type="entry name" value="At_inactive_RLKs"/>
</dbReference>
<feature type="compositionally biased region" description="Basic and acidic residues" evidence="1">
    <location>
        <begin position="195"/>
        <end position="214"/>
    </location>
</feature>
<feature type="region of interest" description="Disordered" evidence="1">
    <location>
        <begin position="1216"/>
        <end position="1236"/>
    </location>
</feature>
<evidence type="ECO:0000256" key="1">
    <source>
        <dbReference type="SAM" id="MobiDB-lite"/>
    </source>
</evidence>
<dbReference type="Proteomes" id="UP001363151">
    <property type="component" value="Unassembled WGS sequence"/>
</dbReference>
<feature type="region of interest" description="Disordered" evidence="1">
    <location>
        <begin position="1"/>
        <end position="214"/>
    </location>
</feature>
<sequence length="1315" mass="141222">MGGAVSFGFGGSSSKGSGERRGSGSGPQQLKQLMRSASSRKGFAEALSPEPRLSSDKVEQALLQSTRKRMSESTRNLLQAHSDDEGFIERNAVLAAAAGRRPSWRPSPKSSESPGQSPRGSLADCMQVLRSPRAVEEHKDASPRENDRENEDPRRRSADSSDIAVVVDEAPAKRVPGPSSTPRRRSFVSMGVGEGPRDPEPASPVRDEDLFEPGDRVEDRYVGDVDPVYVEKFVGKGSFGSVFVVRVGDLALEYDVRLAGRRLLRNVPGDALAARSSSPPPEKRPSEKKQRVNYLSATSAYKARRVQGAPSLEHAPSLSARASTTSLAAGASAGRKPSGRKLARIEDAERAAAVAAELRARGDAVFDVKQAVLVGLRRRGDDRDGGDGGDGFSESSDDDAPGAPLDAEFTPARAALRGVAGVVVARARASLLAMKTCRSSLPVKRRQKLERDLAREAALFVTLGAHPNIVSLRRLIVSDEERLCVLIDLSGENLEHLMHGGRRGKYDGPLYEGLGTADGDDGAPDAAERLAKGQALLESATLQLYCGLDHMHRHGVMHQDIKPANVMIRRDGLVQITDLGLSSRTFWTDSDPHTTYKGRTLAAKFMGGSRAYMSPEQRRIFDASRRGPPKPRSLSRRLDASGAAAPPAGSLITPATSDLWAAAVVVLEMFAQCQPDQYWGPVDDSRPGALERAMLANCVGREAGAHAWAAPRVAAWARGALSEPVAAAISRAKLDGSRLCGTRGRDFMAALAQPDAVPNSNLQPDFNVDTAVTRGVARFAMPSVVAEMIASSLAAAASERPRTACDALKRVGARLRPRKSELRETREVQSIRNAPGAASLPRAVRRQPASLRDREVASLLSALVRRSTKDRDDAARLAAAAEWCGISGDASRDAALEAYCAALREARSDHALDVSLRNRGVWREPTRAVFDAALAAATGSGGFRTLTAIDCSHCRSLRVDTRRLFEALAPAPIRVVDLNYAHGVAGPLPDAIGRLAKLEILTLRECTSIVGPVPDALGACARLRVLRLRGCTALTGAPPPCLARLELLEHLDLGACARLDGPLPTLARTCGKLKVVLLDGSPRVDVDLALALEEDDGLVRGLAHGVEAEDPLGGAGFEPLEPRRWRPPDLLALPALEQLVLTDCVRARGPLTSAALRARDEAGELVSCRALKVLDLRGSACKFADVVAAREAKRRGIQVLLSPGDEELLSRALRDDEDAHLEPPSPLSTTESPLDTALDEKLRKKQKLEALRLRRESRDRKNRADRERREAEEAQAKFARSRAQSMAGRRPTAHEPEVFNGLTQVGARLGLRGDA</sequence>
<gene>
    <name evidence="3" type="ORF">SO694_00085026</name>
</gene>
<reference evidence="3 4" key="1">
    <citation type="submission" date="2024-03" db="EMBL/GenBank/DDBJ databases">
        <title>Aureococcus anophagefferens CCMP1851 and Kratosvirus quantuckense: Draft genome of a second virus-susceptible host strain in the model system.</title>
        <authorList>
            <person name="Chase E."/>
            <person name="Truchon A.R."/>
            <person name="Schepens W."/>
            <person name="Wilhelm S.W."/>
        </authorList>
    </citation>
    <scope>NUCLEOTIDE SEQUENCE [LARGE SCALE GENOMIC DNA]</scope>
    <source>
        <strain evidence="3 4">CCMP1851</strain>
    </source>
</reference>
<accession>A0ABR1G492</accession>
<feature type="compositionally biased region" description="Basic and acidic residues" evidence="1">
    <location>
        <begin position="281"/>
        <end position="290"/>
    </location>
</feature>
<dbReference type="Gene3D" id="1.10.510.10">
    <property type="entry name" value="Transferase(Phosphotransferase) domain 1"/>
    <property type="match status" value="1"/>
</dbReference>
<dbReference type="InterPro" id="IPR032675">
    <property type="entry name" value="LRR_dom_sf"/>
</dbReference>
<feature type="compositionally biased region" description="Gly residues" evidence="1">
    <location>
        <begin position="1"/>
        <end position="13"/>
    </location>
</feature>
<dbReference type="PANTHER" id="PTHR48010">
    <property type="entry name" value="OS05G0588300 PROTEIN"/>
    <property type="match status" value="1"/>
</dbReference>
<feature type="region of interest" description="Disordered" evidence="1">
    <location>
        <begin position="306"/>
        <end position="342"/>
    </location>
</feature>
<evidence type="ECO:0000259" key="2">
    <source>
        <dbReference type="PROSITE" id="PS50011"/>
    </source>
</evidence>
<dbReference type="Pfam" id="PF00069">
    <property type="entry name" value="Pkinase"/>
    <property type="match status" value="1"/>
</dbReference>
<feature type="compositionally biased region" description="Low complexity" evidence="1">
    <location>
        <begin position="317"/>
        <end position="335"/>
    </location>
</feature>
<evidence type="ECO:0000313" key="4">
    <source>
        <dbReference type="Proteomes" id="UP001363151"/>
    </source>
</evidence>
<dbReference type="EMBL" id="JBBJCI010000123">
    <property type="protein sequence ID" value="KAK7247939.1"/>
    <property type="molecule type" value="Genomic_DNA"/>
</dbReference>
<keyword evidence="3" id="KW-0808">Transferase</keyword>
<dbReference type="Gene3D" id="3.80.10.10">
    <property type="entry name" value="Ribonuclease Inhibitor"/>
    <property type="match status" value="1"/>
</dbReference>
<protein>
    <submittedName>
        <fullName evidence="3">Protein serine/threonine kinase</fullName>
    </submittedName>
</protein>
<feature type="region of interest" description="Disordered" evidence="1">
    <location>
        <begin position="271"/>
        <end position="291"/>
    </location>
</feature>
<keyword evidence="3" id="KW-0418">Kinase</keyword>
<dbReference type="GO" id="GO:0016301">
    <property type="term" value="F:kinase activity"/>
    <property type="evidence" value="ECO:0007669"/>
    <property type="project" value="UniProtKB-KW"/>
</dbReference>
<feature type="region of interest" description="Disordered" evidence="1">
    <location>
        <begin position="1250"/>
        <end position="1301"/>
    </location>
</feature>
<dbReference type="PANTHER" id="PTHR48010:SF58">
    <property type="entry name" value="RECEPTOR PROTEIN KINASE-LIKE PROTEIN ZAR1"/>
    <property type="match status" value="1"/>
</dbReference>
<proteinExistence type="predicted"/>
<dbReference type="SMART" id="SM00220">
    <property type="entry name" value="S_TKc"/>
    <property type="match status" value="1"/>
</dbReference>
<dbReference type="SUPFAM" id="SSF52047">
    <property type="entry name" value="RNI-like"/>
    <property type="match status" value="1"/>
</dbReference>
<dbReference type="InterPro" id="IPR000719">
    <property type="entry name" value="Prot_kinase_dom"/>
</dbReference>
<feature type="compositionally biased region" description="Basic and acidic residues" evidence="1">
    <location>
        <begin position="1250"/>
        <end position="1275"/>
    </location>
</feature>